<evidence type="ECO:0000313" key="3">
    <source>
        <dbReference type="EMBL" id="VFR38746.1"/>
    </source>
</evidence>
<feature type="domain" description="Autotransporter" evidence="2">
    <location>
        <begin position="301"/>
        <end position="582"/>
    </location>
</feature>
<dbReference type="SMART" id="SM00869">
    <property type="entry name" value="Autotransporter"/>
    <property type="match status" value="1"/>
</dbReference>
<feature type="compositionally biased region" description="Low complexity" evidence="1">
    <location>
        <begin position="182"/>
        <end position="194"/>
    </location>
</feature>
<dbReference type="InterPro" id="IPR006315">
    <property type="entry name" value="OM_autotransptr_brl_dom"/>
</dbReference>
<evidence type="ECO:0000313" key="4">
    <source>
        <dbReference type="EMBL" id="VFR44687.1"/>
    </source>
</evidence>
<protein>
    <submittedName>
        <fullName evidence="3">Autotransporter</fullName>
    </submittedName>
</protein>
<name>A0A484QLK0_9ZZZZ</name>
<accession>A0A484QLK0</accession>
<dbReference type="AlphaFoldDB" id="A0A484QLK0"/>
<reference evidence="3" key="1">
    <citation type="submission" date="2019-03" db="EMBL/GenBank/DDBJ databases">
        <authorList>
            <person name="Danneels B."/>
        </authorList>
    </citation>
    <scope>NUCLEOTIDE SEQUENCE</scope>
</reference>
<sequence>MQLDGHDSEIVQDGRMEAGRDAFGNHQDAIMIAGTGNTLTLMAHSSTVGNVRYSGSGNRLRIDGGGTASATMDGDLDMGTDNTFSVRATPTALDRLDVTGRADVSGADFFLEAAPGAYGAGYSQIVLRADQTFDGTRFRHASSNFAYLSFELVYSDDDRELMVKLHRTVTPGGPEPGGPEPGGDTEPGGPTEPGGHIVRFADRVSGANARAVADATETLGAGHAVYDAAITLPEGAPQGFFSALSGEAHASVASGLANLTHAVSTVPLNHLRGNLSAGMAPGAPTAAVGLSDAASSSSSLPSSLARPAWAQVVGNWQRTGATGNTQAMRQRTGGLFVGADHAMGAGWRLGGALGYTDSTLTVGGLASRADVSSYSAIVYGGKAFPLGASTFNLMAGASYTWHDIDAERRIGAGGLNQQLKADYRASTTQLFGEVGYAVAVTSDLALEPYAGLGWAQHRTRGFSESGGNAALSGEAMRNDSSKVTLGLRARQNIDLGSMAATLNAGLGWRHALGGIRPQSRLAFDAGEPFTVTGAPIARDAALVTVGVDAQISRGASLGMSYGGQFGGRSRDQTAALNLRWRF</sequence>
<dbReference type="EMBL" id="CAADIE010000025">
    <property type="protein sequence ID" value="VFR44687.1"/>
    <property type="molecule type" value="Genomic_DNA"/>
</dbReference>
<dbReference type="GO" id="GO:0019867">
    <property type="term" value="C:outer membrane"/>
    <property type="evidence" value="ECO:0007669"/>
    <property type="project" value="InterPro"/>
</dbReference>
<proteinExistence type="predicted"/>
<dbReference type="InterPro" id="IPR036709">
    <property type="entry name" value="Autotransporte_beta_dom_sf"/>
</dbReference>
<organism evidence="3">
    <name type="scientific">plant metagenome</name>
    <dbReference type="NCBI Taxonomy" id="1297885"/>
    <lineage>
        <taxon>unclassified sequences</taxon>
        <taxon>metagenomes</taxon>
        <taxon>organismal metagenomes</taxon>
    </lineage>
</organism>
<evidence type="ECO:0000259" key="2">
    <source>
        <dbReference type="PROSITE" id="PS51208"/>
    </source>
</evidence>
<evidence type="ECO:0000256" key="1">
    <source>
        <dbReference type="SAM" id="MobiDB-lite"/>
    </source>
</evidence>
<gene>
    <name evidence="4" type="ORF">BER1_3397</name>
    <name evidence="3" type="ORF">BER2_3366</name>
</gene>
<dbReference type="NCBIfam" id="TIGR01414">
    <property type="entry name" value="autotrans_barl"/>
    <property type="match status" value="1"/>
</dbReference>
<feature type="region of interest" description="Disordered" evidence="1">
    <location>
        <begin position="168"/>
        <end position="194"/>
    </location>
</feature>
<dbReference type="Pfam" id="PF03797">
    <property type="entry name" value="Autotransporter"/>
    <property type="match status" value="1"/>
</dbReference>
<dbReference type="InterPro" id="IPR005546">
    <property type="entry name" value="Autotransporte_beta"/>
</dbReference>
<dbReference type="EMBL" id="CAADIH010000007">
    <property type="protein sequence ID" value="VFR38746.1"/>
    <property type="molecule type" value="Genomic_DNA"/>
</dbReference>
<dbReference type="PROSITE" id="PS51208">
    <property type="entry name" value="AUTOTRANSPORTER"/>
    <property type="match status" value="1"/>
</dbReference>
<dbReference type="Gene3D" id="2.40.128.130">
    <property type="entry name" value="Autotransporter beta-domain"/>
    <property type="match status" value="1"/>
</dbReference>
<dbReference type="SUPFAM" id="SSF103515">
    <property type="entry name" value="Autotransporter"/>
    <property type="match status" value="1"/>
</dbReference>